<comment type="caution">
    <text evidence="1">The sequence shown here is derived from an EMBL/GenBank/DDBJ whole genome shotgun (WGS) entry which is preliminary data.</text>
</comment>
<evidence type="ECO:0000313" key="4">
    <source>
        <dbReference type="Proteomes" id="UP000260844"/>
    </source>
</evidence>
<organism evidence="1 3">
    <name type="scientific">Bacteroides uniformis</name>
    <dbReference type="NCBI Taxonomy" id="820"/>
    <lineage>
        <taxon>Bacteria</taxon>
        <taxon>Pseudomonadati</taxon>
        <taxon>Bacteroidota</taxon>
        <taxon>Bacteroidia</taxon>
        <taxon>Bacteroidales</taxon>
        <taxon>Bacteroidaceae</taxon>
        <taxon>Bacteroides</taxon>
    </lineage>
</organism>
<dbReference type="EMBL" id="QSPV01000010">
    <property type="protein sequence ID" value="RGJ92520.1"/>
    <property type="molecule type" value="Genomic_DNA"/>
</dbReference>
<reference evidence="2 4" key="2">
    <citation type="submission" date="2018-08" db="EMBL/GenBank/DDBJ databases">
        <title>A genome reference for cultivated species of the human gut microbiota.</title>
        <authorList>
            <person name="Zou Y."/>
            <person name="Xue W."/>
            <person name="Luo G."/>
        </authorList>
    </citation>
    <scope>NUCLEOTIDE SEQUENCE [LARGE SCALE GENOMIC DNA]</scope>
    <source>
        <strain evidence="2 4">TM04-30</strain>
    </source>
</reference>
<name>A0A1Q6I1G5_BACUN</name>
<sequence>MLNLNWGTICTPVQMTAEDGKRRKIQAANIKGLFRIIQLFLLPKQSFLNCDQPRLAMIVYKKLRPQN</sequence>
<dbReference type="Proteomes" id="UP000186549">
    <property type="component" value="Unassembled WGS sequence"/>
</dbReference>
<dbReference type="Proteomes" id="UP000260844">
    <property type="component" value="Unassembled WGS sequence"/>
</dbReference>
<proteinExistence type="predicted"/>
<gene>
    <name evidence="1" type="ORF">BHV79_09675</name>
    <name evidence="2" type="ORF">DXD40_12680</name>
</gene>
<protein>
    <submittedName>
        <fullName evidence="1">Uncharacterized protein</fullName>
    </submittedName>
</protein>
<evidence type="ECO:0000313" key="3">
    <source>
        <dbReference type="Proteomes" id="UP000186549"/>
    </source>
</evidence>
<evidence type="ECO:0000313" key="2">
    <source>
        <dbReference type="EMBL" id="RGJ92520.1"/>
    </source>
</evidence>
<evidence type="ECO:0000313" key="1">
    <source>
        <dbReference type="EMBL" id="OKZ32712.1"/>
    </source>
</evidence>
<accession>A0A1Q6I1G5</accession>
<dbReference type="EMBL" id="MNQU01000223">
    <property type="protein sequence ID" value="OKZ32712.1"/>
    <property type="molecule type" value="Genomic_DNA"/>
</dbReference>
<dbReference type="AlphaFoldDB" id="A0A1Q6I1G5"/>
<reference evidence="1 3" key="1">
    <citation type="journal article" date="2016" name="Nat. Biotechnol.">
        <title>Measurement of bacterial replication rates in microbial communities.</title>
        <authorList>
            <person name="Brown C.T."/>
            <person name="Olm M.R."/>
            <person name="Thomas B.C."/>
            <person name="Banfield J.F."/>
        </authorList>
    </citation>
    <scope>NUCLEOTIDE SEQUENCE [LARGE SCALE GENOMIC DNA]</scope>
    <source>
        <strain evidence="1">45_41</strain>
    </source>
</reference>